<dbReference type="RefSeq" id="WP_127747827.1">
    <property type="nucleotide sequence ID" value="NZ_CP033219.1"/>
</dbReference>
<organism evidence="1 2">
    <name type="scientific">Parasedimentitalea marina</name>
    <dbReference type="NCBI Taxonomy" id="2483033"/>
    <lineage>
        <taxon>Bacteria</taxon>
        <taxon>Pseudomonadati</taxon>
        <taxon>Pseudomonadota</taxon>
        <taxon>Alphaproteobacteria</taxon>
        <taxon>Rhodobacterales</taxon>
        <taxon>Paracoccaceae</taxon>
        <taxon>Parasedimentitalea</taxon>
    </lineage>
</organism>
<proteinExistence type="predicted"/>
<dbReference type="OrthoDB" id="9803312at2"/>
<dbReference type="Proteomes" id="UP000283063">
    <property type="component" value="Chromosome"/>
</dbReference>
<dbReference type="Gene3D" id="3.30.1330.110">
    <property type="entry name" value="BB2672"/>
    <property type="match status" value="1"/>
</dbReference>
<evidence type="ECO:0000313" key="2">
    <source>
        <dbReference type="Proteomes" id="UP000283063"/>
    </source>
</evidence>
<evidence type="ECO:0000313" key="1">
    <source>
        <dbReference type="EMBL" id="AZV77272.1"/>
    </source>
</evidence>
<gene>
    <name evidence="1" type="ORF">EBB79_04780</name>
</gene>
<accession>A0A3T0MZW5</accession>
<name>A0A3T0MZW5_9RHOB</name>
<dbReference type="InterPro" id="IPR009569">
    <property type="entry name" value="AA_synth_put"/>
</dbReference>
<dbReference type="KEGG" id="sedi:EBB79_04780"/>
<protein>
    <submittedName>
        <fullName evidence="1">Amino acid synthesis family protein</fullName>
    </submittedName>
</protein>
<dbReference type="AlphaFoldDB" id="A0A3T0MZW5"/>
<dbReference type="InterPro" id="IPR035936">
    <property type="entry name" value="BB2672"/>
</dbReference>
<dbReference type="EMBL" id="CP033219">
    <property type="protein sequence ID" value="AZV77272.1"/>
    <property type="molecule type" value="Genomic_DNA"/>
</dbReference>
<reference evidence="1 2" key="1">
    <citation type="submission" date="2018-10" db="EMBL/GenBank/DDBJ databases">
        <title>Parasedimentitalea marina sp. nov., a psychrophilic bacterium isolated from deep seawater of the New Britain Trench.</title>
        <authorList>
            <person name="Cao J."/>
        </authorList>
    </citation>
    <scope>NUCLEOTIDE SEQUENCE [LARGE SCALE GENOMIC DNA]</scope>
    <source>
        <strain evidence="1 2">W43</strain>
    </source>
</reference>
<dbReference type="Pfam" id="PF06684">
    <property type="entry name" value="AA_synth"/>
    <property type="match status" value="1"/>
</dbReference>
<sequence>MPDLHIRKIISSREEIFHEGGPAADTPLLRGAMLAIIKNPFAGRYEPEIQGFMEDLKPLGLDMAQRLLDMLGGPDKIEGYGKGSLVGEGGELEHGALWHAPGGYAMRQLLGTANAIVPSSKKVGGVGARLDVPITHVNAAYVRSHFDSMEVGCNDAPRAGELAFALVMTTGGRVHSRSGGLEAKDIKGEDGLR</sequence>
<dbReference type="SUPFAM" id="SSF160519">
    <property type="entry name" value="BB2672-like"/>
    <property type="match status" value="1"/>
</dbReference>
<keyword evidence="2" id="KW-1185">Reference proteome</keyword>